<dbReference type="AlphaFoldDB" id="A0A2N5SF44"/>
<accession>A0A2N5SF44</accession>
<gene>
    <name evidence="1" type="ORF">PCANC_20238</name>
</gene>
<evidence type="ECO:0000313" key="1">
    <source>
        <dbReference type="EMBL" id="PLW11829.1"/>
    </source>
</evidence>
<protein>
    <submittedName>
        <fullName evidence="1">Uncharacterized protein</fullName>
    </submittedName>
</protein>
<keyword evidence="2" id="KW-1185">Reference proteome</keyword>
<dbReference type="EMBL" id="PGCJ01001004">
    <property type="protein sequence ID" value="PLW11829.1"/>
    <property type="molecule type" value="Genomic_DNA"/>
</dbReference>
<reference evidence="1 2" key="1">
    <citation type="submission" date="2017-11" db="EMBL/GenBank/DDBJ databases">
        <title>De novo assembly and phasing of dikaryotic genomes from two isolates of Puccinia coronata f. sp. avenae, the causal agent of oat crown rust.</title>
        <authorList>
            <person name="Miller M.E."/>
            <person name="Zhang Y."/>
            <person name="Omidvar V."/>
            <person name="Sperschneider J."/>
            <person name="Schwessinger B."/>
            <person name="Raley C."/>
            <person name="Palmer J.M."/>
            <person name="Garnica D."/>
            <person name="Upadhyaya N."/>
            <person name="Rathjen J."/>
            <person name="Taylor J.M."/>
            <person name="Park R.F."/>
            <person name="Dodds P.N."/>
            <person name="Hirsch C.D."/>
            <person name="Kianian S.F."/>
            <person name="Figueroa M."/>
        </authorList>
    </citation>
    <scope>NUCLEOTIDE SEQUENCE [LARGE SCALE GENOMIC DNA]</scope>
    <source>
        <strain evidence="1">12NC29</strain>
    </source>
</reference>
<sequence>MTLSGFKTSAQPKKLPRNHLISLTVEHLSPQFTVEYVLFARSIPNIHSSEESRNLGGARQ</sequence>
<evidence type="ECO:0000313" key="2">
    <source>
        <dbReference type="Proteomes" id="UP000235388"/>
    </source>
</evidence>
<dbReference type="Proteomes" id="UP000235388">
    <property type="component" value="Unassembled WGS sequence"/>
</dbReference>
<proteinExistence type="predicted"/>
<name>A0A2N5SF44_9BASI</name>
<organism evidence="1 2">
    <name type="scientific">Puccinia coronata f. sp. avenae</name>
    <dbReference type="NCBI Taxonomy" id="200324"/>
    <lineage>
        <taxon>Eukaryota</taxon>
        <taxon>Fungi</taxon>
        <taxon>Dikarya</taxon>
        <taxon>Basidiomycota</taxon>
        <taxon>Pucciniomycotina</taxon>
        <taxon>Pucciniomycetes</taxon>
        <taxon>Pucciniales</taxon>
        <taxon>Pucciniaceae</taxon>
        <taxon>Puccinia</taxon>
    </lineage>
</organism>
<comment type="caution">
    <text evidence="1">The sequence shown here is derived from an EMBL/GenBank/DDBJ whole genome shotgun (WGS) entry which is preliminary data.</text>
</comment>